<organism evidence="2 3">
    <name type="scientific">Streptomyces fulvorobeus</name>
    <dbReference type="NCBI Taxonomy" id="284028"/>
    <lineage>
        <taxon>Bacteria</taxon>
        <taxon>Bacillati</taxon>
        <taxon>Actinomycetota</taxon>
        <taxon>Actinomycetes</taxon>
        <taxon>Kitasatosporales</taxon>
        <taxon>Streptomycetaceae</taxon>
        <taxon>Streptomyces</taxon>
    </lineage>
</organism>
<evidence type="ECO:0000313" key="3">
    <source>
        <dbReference type="Proteomes" id="UP000498980"/>
    </source>
</evidence>
<evidence type="ECO:0000313" key="2">
    <source>
        <dbReference type="EMBL" id="GFM98435.1"/>
    </source>
</evidence>
<dbReference type="EMBL" id="BLWC01000001">
    <property type="protein sequence ID" value="GFM98435.1"/>
    <property type="molecule type" value="Genomic_DNA"/>
</dbReference>
<keyword evidence="3" id="KW-1185">Reference proteome</keyword>
<dbReference type="AlphaFoldDB" id="A0A7J0C7D2"/>
<gene>
    <name evidence="2" type="ORF">Sfulv_32460</name>
</gene>
<reference evidence="2 3" key="1">
    <citation type="submission" date="2020-05" db="EMBL/GenBank/DDBJ databases">
        <title>Whole genome shotgun sequence of Streptomyces fulvorobeus NBRC 15897.</title>
        <authorList>
            <person name="Komaki H."/>
            <person name="Tamura T."/>
        </authorList>
    </citation>
    <scope>NUCLEOTIDE SEQUENCE [LARGE SCALE GENOMIC DNA]</scope>
    <source>
        <strain evidence="2 3">NBRC 15897</strain>
    </source>
</reference>
<evidence type="ECO:0000256" key="1">
    <source>
        <dbReference type="SAM" id="MobiDB-lite"/>
    </source>
</evidence>
<proteinExistence type="predicted"/>
<accession>A0A7J0C7D2</accession>
<feature type="region of interest" description="Disordered" evidence="1">
    <location>
        <begin position="28"/>
        <end position="69"/>
    </location>
</feature>
<dbReference type="Proteomes" id="UP000498980">
    <property type="component" value="Unassembled WGS sequence"/>
</dbReference>
<sequence>MLFRENIRHTGMELVQPTVWPLCASQDPITGQGPASLSSAIQSVPAPRMPPNEQVESGLGRNALGESDA</sequence>
<feature type="compositionally biased region" description="Polar residues" evidence="1">
    <location>
        <begin position="28"/>
        <end position="42"/>
    </location>
</feature>
<name>A0A7J0C7D2_9ACTN</name>
<comment type="caution">
    <text evidence="2">The sequence shown here is derived from an EMBL/GenBank/DDBJ whole genome shotgun (WGS) entry which is preliminary data.</text>
</comment>
<protein>
    <submittedName>
        <fullName evidence="2">Uncharacterized protein</fullName>
    </submittedName>
</protein>